<dbReference type="InterPro" id="IPR027417">
    <property type="entry name" value="P-loop_NTPase"/>
</dbReference>
<dbReference type="FunFam" id="3.40.50.300:FF:001447">
    <property type="entry name" value="Ras-related protein Rab-1B"/>
    <property type="match status" value="1"/>
</dbReference>
<comment type="similarity">
    <text evidence="1">Belongs to the small GTPase superfamily. Rab family.</text>
</comment>
<gene>
    <name evidence="5" type="primary">Contig15928.g16982</name>
    <name evidence="5" type="ORF">STYLEM_16571</name>
</gene>
<sequence>MKKFSNTIVCRSSPILENDFHKDPIHIQSCIESPTVKDRRNLSPILKSIKDKIYNETLLLQSEIRTSSTSILDIPSIYIRKLKLECNCCQKMKFKGFLKKCFTCCEKVCIKCIKQGDCSRCRALDQNSQIFELLVKNEVQNIKTKDQLIKSKQERNQLIERISLQMLQNDQVDREIHCLEQQILRNKIDRDMVKDEIMSLTFEIEEQLQLFKNNRRKPLAHPVIKQIFHKYEEQRRLREEEQYLYQMRCKKIIDYLFKLVLIGDTCVGKSSLLDDCFSENYITTIGVDFVRIVQRLKLYQRFRTLQINKSTIKLQIWDTAGQERYRTITNAYYKGADGIIIVFDICNKESFLNVASWMKEVEKHSGEDVTVMVLANKADCPQEDIEVFDIDIKKFEEENKLKVMKVSAKTGLNVDESFLEMTKRLIVKKNNSSQEDKKKTLGLKKLKEAIDGSEQKSSPMTCCSN</sequence>
<dbReference type="AlphaFoldDB" id="A0A078AZD0"/>
<evidence type="ECO:0000256" key="3">
    <source>
        <dbReference type="ARBA" id="ARBA00023134"/>
    </source>
</evidence>
<dbReference type="SMART" id="SM00174">
    <property type="entry name" value="RHO"/>
    <property type="match status" value="1"/>
</dbReference>
<dbReference type="GO" id="GO:0005525">
    <property type="term" value="F:GTP binding"/>
    <property type="evidence" value="ECO:0007669"/>
    <property type="project" value="UniProtKB-KW"/>
</dbReference>
<evidence type="ECO:0000256" key="2">
    <source>
        <dbReference type="ARBA" id="ARBA00022741"/>
    </source>
</evidence>
<proteinExistence type="inferred from homology"/>
<keyword evidence="3" id="KW-0342">GTP-binding</keyword>
<dbReference type="SMART" id="SM00173">
    <property type="entry name" value="RAS"/>
    <property type="match status" value="1"/>
</dbReference>
<keyword evidence="2" id="KW-0547">Nucleotide-binding</keyword>
<dbReference type="Pfam" id="PF00071">
    <property type="entry name" value="Ras"/>
    <property type="match status" value="1"/>
</dbReference>
<name>A0A078AZD0_STYLE</name>
<reference evidence="5 6" key="1">
    <citation type="submission" date="2014-06" db="EMBL/GenBank/DDBJ databases">
        <authorList>
            <person name="Swart Estienne"/>
        </authorList>
    </citation>
    <scope>NUCLEOTIDE SEQUENCE [LARGE SCALE GENOMIC DNA]</scope>
    <source>
        <strain evidence="5 6">130c</strain>
    </source>
</reference>
<dbReference type="GO" id="GO:0003924">
    <property type="term" value="F:GTPase activity"/>
    <property type="evidence" value="ECO:0007669"/>
    <property type="project" value="InterPro"/>
</dbReference>
<keyword evidence="6" id="KW-1185">Reference proteome</keyword>
<accession>A0A078AZD0</accession>
<dbReference type="EMBL" id="CCKQ01015633">
    <property type="protein sequence ID" value="CDW87466.1"/>
    <property type="molecule type" value="Genomic_DNA"/>
</dbReference>
<organism evidence="5 6">
    <name type="scientific">Stylonychia lemnae</name>
    <name type="common">Ciliate</name>
    <dbReference type="NCBI Taxonomy" id="5949"/>
    <lineage>
        <taxon>Eukaryota</taxon>
        <taxon>Sar</taxon>
        <taxon>Alveolata</taxon>
        <taxon>Ciliophora</taxon>
        <taxon>Intramacronucleata</taxon>
        <taxon>Spirotrichea</taxon>
        <taxon>Stichotrichia</taxon>
        <taxon>Sporadotrichida</taxon>
        <taxon>Oxytrichidae</taxon>
        <taxon>Stylonychinae</taxon>
        <taxon>Stylonychia</taxon>
    </lineage>
</organism>
<dbReference type="Gene3D" id="3.40.50.300">
    <property type="entry name" value="P-loop containing nucleotide triphosphate hydrolases"/>
    <property type="match status" value="1"/>
</dbReference>
<dbReference type="InParanoid" id="A0A078AZD0"/>
<keyword evidence="4" id="KW-0449">Lipoprotein</keyword>
<evidence type="ECO:0000256" key="1">
    <source>
        <dbReference type="ARBA" id="ARBA00006270"/>
    </source>
</evidence>
<dbReference type="NCBIfam" id="TIGR00231">
    <property type="entry name" value="small_GTP"/>
    <property type="match status" value="1"/>
</dbReference>
<dbReference type="OrthoDB" id="9989112at2759"/>
<evidence type="ECO:0000313" key="5">
    <source>
        <dbReference type="EMBL" id="CDW87466.1"/>
    </source>
</evidence>
<dbReference type="PANTHER" id="PTHR47980">
    <property type="entry name" value="LD44762P"/>
    <property type="match status" value="1"/>
</dbReference>
<evidence type="ECO:0000313" key="6">
    <source>
        <dbReference type="Proteomes" id="UP000039865"/>
    </source>
</evidence>
<dbReference type="SMART" id="SM00175">
    <property type="entry name" value="RAB"/>
    <property type="match status" value="1"/>
</dbReference>
<dbReference type="InterPro" id="IPR001806">
    <property type="entry name" value="Small_GTPase"/>
</dbReference>
<dbReference type="SMART" id="SM00176">
    <property type="entry name" value="RAN"/>
    <property type="match status" value="1"/>
</dbReference>
<dbReference type="PROSITE" id="PS51419">
    <property type="entry name" value="RAB"/>
    <property type="match status" value="1"/>
</dbReference>
<protein>
    <submittedName>
        <fullName evidence="5">Rab-protein 8</fullName>
    </submittedName>
</protein>
<dbReference type="PRINTS" id="PR00449">
    <property type="entry name" value="RASTRNSFRMNG"/>
</dbReference>
<dbReference type="Proteomes" id="UP000039865">
    <property type="component" value="Unassembled WGS sequence"/>
</dbReference>
<dbReference type="InterPro" id="IPR050305">
    <property type="entry name" value="Small_GTPase_Rab"/>
</dbReference>
<dbReference type="SUPFAM" id="SSF52540">
    <property type="entry name" value="P-loop containing nucleoside triphosphate hydrolases"/>
    <property type="match status" value="1"/>
</dbReference>
<evidence type="ECO:0000256" key="4">
    <source>
        <dbReference type="ARBA" id="ARBA00023288"/>
    </source>
</evidence>
<dbReference type="PROSITE" id="PS51421">
    <property type="entry name" value="RAS"/>
    <property type="match status" value="1"/>
</dbReference>
<dbReference type="InterPro" id="IPR005225">
    <property type="entry name" value="Small_GTP-bd"/>
</dbReference>